<dbReference type="GO" id="GO:0046872">
    <property type="term" value="F:metal ion binding"/>
    <property type="evidence" value="ECO:0007669"/>
    <property type="project" value="UniProtKB-KW"/>
</dbReference>
<comment type="similarity">
    <text evidence="1">Belongs to the SCO1/2 family.</text>
</comment>
<evidence type="ECO:0000259" key="6">
    <source>
        <dbReference type="PROSITE" id="PS51352"/>
    </source>
</evidence>
<dbReference type="PROSITE" id="PS51257">
    <property type="entry name" value="PROKAR_LIPOPROTEIN"/>
    <property type="match status" value="1"/>
</dbReference>
<feature type="binding site" evidence="3">
    <location>
        <position position="91"/>
    </location>
    <ligand>
        <name>Cu cation</name>
        <dbReference type="ChEBI" id="CHEBI:23378"/>
    </ligand>
</feature>
<evidence type="ECO:0000256" key="4">
    <source>
        <dbReference type="PIRSR" id="PIRSR603782-2"/>
    </source>
</evidence>
<keyword evidence="2 3" id="KW-0186">Copper</keyword>
<feature type="disulfide bond" description="Redox-active" evidence="4">
    <location>
        <begin position="91"/>
        <end position="96"/>
    </location>
</feature>
<evidence type="ECO:0000313" key="7">
    <source>
        <dbReference type="EMBL" id="QLK26753.1"/>
    </source>
</evidence>
<proteinExistence type="inferred from homology"/>
<sequence length="266" mass="29639">MQRRTYLGSLGTVGITSVAGCLGDLLGGDSNPDTILEPPEEEAQHADFEYPSYGDEFPSFSLTDPLTEETVSRDDFVDERPFVMTYFYASCPDGMCDQLMQHFRRIQEDAVESGYEDDVGLLAMTFDPERDTADVLRTYSTERGIEPDTGHWHYLRPEDNEAAKTVLNETFKLPLRQEGAASNNESANETASNTESGNETASNNESGNESADTDDLEYTFTHSAHVQLVNERGIVERAYPRAHNQREAVNTEVIVEDTRTVVGVDE</sequence>
<dbReference type="OrthoDB" id="27579at2157"/>
<dbReference type="KEGG" id="nay:HYG81_03800"/>
<feature type="domain" description="Thioredoxin" evidence="6">
    <location>
        <begin position="51"/>
        <end position="259"/>
    </location>
</feature>
<dbReference type="PROSITE" id="PS51352">
    <property type="entry name" value="THIOREDOXIN_2"/>
    <property type="match status" value="1"/>
</dbReference>
<protein>
    <submittedName>
        <fullName evidence="7">SCO family protein</fullName>
    </submittedName>
</protein>
<dbReference type="Pfam" id="PF02630">
    <property type="entry name" value="SCO1-SenC"/>
    <property type="match status" value="1"/>
</dbReference>
<accession>A0A7D6CSF0</accession>
<dbReference type="Proteomes" id="UP000510869">
    <property type="component" value="Chromosome"/>
</dbReference>
<keyword evidence="4" id="KW-1015">Disulfide bond</keyword>
<dbReference type="GeneID" id="56142299"/>
<dbReference type="InterPro" id="IPR036249">
    <property type="entry name" value="Thioredoxin-like_sf"/>
</dbReference>
<dbReference type="Gene3D" id="3.40.30.10">
    <property type="entry name" value="Glutaredoxin"/>
    <property type="match status" value="1"/>
</dbReference>
<reference evidence="7 8" key="1">
    <citation type="submission" date="2020-07" db="EMBL/GenBank/DDBJ databases">
        <title>Natrinema (YPL30) sp. nov. and Haloterrigena xxxxxx (YPL8) sp. nov., isolated from a salt mine.</title>
        <authorList>
            <person name="Cui H."/>
        </authorList>
    </citation>
    <scope>NUCLEOTIDE SEQUENCE [LARGE SCALE GENOMIC DNA]</scope>
    <source>
        <strain evidence="7 8">YPL13</strain>
    </source>
</reference>
<evidence type="ECO:0000256" key="5">
    <source>
        <dbReference type="SAM" id="MobiDB-lite"/>
    </source>
</evidence>
<keyword evidence="8" id="KW-1185">Reference proteome</keyword>
<dbReference type="SUPFAM" id="SSF52833">
    <property type="entry name" value="Thioredoxin-like"/>
    <property type="match status" value="1"/>
</dbReference>
<dbReference type="InterPro" id="IPR003782">
    <property type="entry name" value="SCO1/SenC"/>
</dbReference>
<feature type="compositionally biased region" description="Low complexity" evidence="5">
    <location>
        <begin position="178"/>
        <end position="196"/>
    </location>
</feature>
<dbReference type="AlphaFoldDB" id="A0A7D6CSF0"/>
<evidence type="ECO:0000256" key="3">
    <source>
        <dbReference type="PIRSR" id="PIRSR603782-1"/>
    </source>
</evidence>
<dbReference type="EMBL" id="CP059154">
    <property type="protein sequence ID" value="QLK26753.1"/>
    <property type="molecule type" value="Genomic_DNA"/>
</dbReference>
<evidence type="ECO:0000256" key="2">
    <source>
        <dbReference type="ARBA" id="ARBA00023008"/>
    </source>
</evidence>
<dbReference type="RefSeq" id="WP_180841924.1">
    <property type="nucleotide sequence ID" value="NZ_CP059154.1"/>
</dbReference>
<dbReference type="InterPro" id="IPR013766">
    <property type="entry name" value="Thioredoxin_domain"/>
</dbReference>
<gene>
    <name evidence="7" type="ORF">HYG81_03800</name>
</gene>
<organism evidence="7 8">
    <name type="scientific">Natrinema zhouii</name>
    <dbReference type="NCBI Taxonomy" id="1710539"/>
    <lineage>
        <taxon>Archaea</taxon>
        <taxon>Methanobacteriati</taxon>
        <taxon>Methanobacteriota</taxon>
        <taxon>Stenosarchaea group</taxon>
        <taxon>Halobacteria</taxon>
        <taxon>Halobacteriales</taxon>
        <taxon>Natrialbaceae</taxon>
        <taxon>Natrinema</taxon>
    </lineage>
</organism>
<evidence type="ECO:0000313" key="8">
    <source>
        <dbReference type="Proteomes" id="UP000510869"/>
    </source>
</evidence>
<keyword evidence="3" id="KW-0479">Metal-binding</keyword>
<feature type="region of interest" description="Disordered" evidence="5">
    <location>
        <begin position="176"/>
        <end position="213"/>
    </location>
</feature>
<name>A0A7D6CSF0_9EURY</name>
<feature type="binding site" evidence="3">
    <location>
        <position position="96"/>
    </location>
    <ligand>
        <name>Cu cation</name>
        <dbReference type="ChEBI" id="CHEBI:23378"/>
    </ligand>
</feature>
<feature type="compositionally biased region" description="Polar residues" evidence="5">
    <location>
        <begin position="197"/>
        <end position="210"/>
    </location>
</feature>
<evidence type="ECO:0000256" key="1">
    <source>
        <dbReference type="ARBA" id="ARBA00010996"/>
    </source>
</evidence>